<proteinExistence type="predicted"/>
<dbReference type="NCBIfam" id="TIGR01716">
    <property type="entry name" value="RGG_Cterm"/>
    <property type="match status" value="1"/>
</dbReference>
<dbReference type="EMBL" id="JACCKI010000008">
    <property type="protein sequence ID" value="NZA05473.1"/>
    <property type="molecule type" value="Genomic_DNA"/>
</dbReference>
<evidence type="ECO:0000313" key="4">
    <source>
        <dbReference type="EMBL" id="THC79481.1"/>
    </source>
</evidence>
<evidence type="ECO:0000313" key="3">
    <source>
        <dbReference type="EMBL" id="NZA05473.1"/>
    </source>
</evidence>
<dbReference type="AlphaFoldDB" id="A0A508Z163"/>
<dbReference type="InterPro" id="IPR001387">
    <property type="entry name" value="Cro/C1-type_HTH"/>
</dbReference>
<comment type="caution">
    <text evidence="2">The sequence shown here is derived from an EMBL/GenBank/DDBJ whole genome shotgun (WGS) entry which is preliminary data.</text>
</comment>
<dbReference type="Proteomes" id="UP000542889">
    <property type="component" value="Unassembled WGS sequence"/>
</dbReference>
<reference evidence="4 5" key="1">
    <citation type="submission" date="2019-04" db="EMBL/GenBank/DDBJ databases">
        <title>Genome Announcement to Ensure Probiotic Safety of Lactobacillus rhamnosus UBLR-58.</title>
        <authorList>
            <person name="Sulthana A."/>
            <person name="Lakshmi S.G."/>
            <person name="Madempudi R.S."/>
        </authorList>
    </citation>
    <scope>NUCLEOTIDE SEQUENCE [LARGE SCALE GENOMIC DNA]</scope>
    <source>
        <strain evidence="4 5">UBLR-58</strain>
    </source>
</reference>
<reference evidence="3 7" key="3">
    <citation type="submission" date="2020-07" db="EMBL/GenBank/DDBJ databases">
        <title>Organ Donor 1.</title>
        <authorList>
            <person name="Marsh A.J."/>
            <person name="Azcarate-Peril M.A."/>
        </authorList>
    </citation>
    <scope>NUCLEOTIDE SEQUENCE [LARGE SCALE GENOMIC DNA]</scope>
    <source>
        <strain evidence="3 7">AMC0712</strain>
    </source>
</reference>
<dbReference type="GO" id="GO:0003677">
    <property type="term" value="F:DNA binding"/>
    <property type="evidence" value="ECO:0007669"/>
    <property type="project" value="InterPro"/>
</dbReference>
<dbReference type="InterPro" id="IPR010982">
    <property type="entry name" value="Lambda_DNA-bd_dom_sf"/>
</dbReference>
<name>A0A508Z163_LACRH</name>
<dbReference type="InterPro" id="IPR053163">
    <property type="entry name" value="HTH-type_regulator_Rgg"/>
</dbReference>
<dbReference type="InterPro" id="IPR010057">
    <property type="entry name" value="Transcription_activator_Rgg_C"/>
</dbReference>
<evidence type="ECO:0000313" key="7">
    <source>
        <dbReference type="Proteomes" id="UP000552935"/>
    </source>
</evidence>
<evidence type="ECO:0000259" key="1">
    <source>
        <dbReference type="PROSITE" id="PS50943"/>
    </source>
</evidence>
<dbReference type="SMART" id="SM00530">
    <property type="entry name" value="HTH_XRE"/>
    <property type="match status" value="1"/>
</dbReference>
<accession>A0A508Z163</accession>
<evidence type="ECO:0000313" key="5">
    <source>
        <dbReference type="Proteomes" id="UP000307517"/>
    </source>
</evidence>
<dbReference type="Proteomes" id="UP000307517">
    <property type="component" value="Unassembled WGS sequence"/>
</dbReference>
<dbReference type="Pfam" id="PF01381">
    <property type="entry name" value="HTH_3"/>
    <property type="match status" value="1"/>
</dbReference>
<dbReference type="Pfam" id="PF21259">
    <property type="entry name" value="Rgg_C"/>
    <property type="match status" value="1"/>
</dbReference>
<dbReference type="Gene3D" id="1.25.40.400">
    <property type="match status" value="1"/>
</dbReference>
<dbReference type="PANTHER" id="PTHR37038">
    <property type="entry name" value="TRANSCRIPTIONAL REGULATOR-RELATED"/>
    <property type="match status" value="1"/>
</dbReference>
<dbReference type="RefSeq" id="WP_005692335.1">
    <property type="nucleotide sequence ID" value="NZ_CABFNI010000018.1"/>
</dbReference>
<sequence>MPIHTTGQLFKEIRLERGLTLTDVAGDLSISTVSKFENGHSEISAEKLMLLLQKLGMDATEFFEILSSKQSSKSSPVTLSQRAFDKHLMKLALEQDVDGLTHFRKQFTNYFQQSGIRLYKLREIIVSAVLIDTRDTHTLLTQADSKFVNDYLMARDVWYELEYSLYGDCVSFLQPQDFDQLYTKFLTIHFSFRQRRDYINLFFQSFYNTAVALFYRQEYKKAIQTLNHLQDQQLPDNLFFIRLQLRLLKTVCQYKLTNSTETADELSELVKVIFKISPAFGRRWKSEFQFHEPVSDHT</sequence>
<dbReference type="PROSITE" id="PS50943">
    <property type="entry name" value="HTH_CROC1"/>
    <property type="match status" value="1"/>
</dbReference>
<evidence type="ECO:0000313" key="6">
    <source>
        <dbReference type="Proteomes" id="UP000542889"/>
    </source>
</evidence>
<dbReference type="EMBL" id="JABXWP010000011">
    <property type="protein sequence ID" value="NVO88585.1"/>
    <property type="molecule type" value="Genomic_DNA"/>
</dbReference>
<dbReference type="EMBL" id="SSHM01000001">
    <property type="protein sequence ID" value="THC79481.1"/>
    <property type="molecule type" value="Genomic_DNA"/>
</dbReference>
<gene>
    <name evidence="4" type="ORF">E6L36_03100</name>
    <name evidence="3" type="ORF">H0N82_10320</name>
    <name evidence="2" type="ORF">HWN39_08700</name>
</gene>
<organism evidence="2 6">
    <name type="scientific">Lacticaseibacillus rhamnosus</name>
    <name type="common">Lactobacillus rhamnosus</name>
    <dbReference type="NCBI Taxonomy" id="47715"/>
    <lineage>
        <taxon>Bacteria</taxon>
        <taxon>Bacillati</taxon>
        <taxon>Bacillota</taxon>
        <taxon>Bacilli</taxon>
        <taxon>Lactobacillales</taxon>
        <taxon>Lactobacillaceae</taxon>
        <taxon>Lacticaseibacillus</taxon>
    </lineage>
</organism>
<reference evidence="2 6" key="2">
    <citation type="submission" date="2020-06" db="EMBL/GenBank/DDBJ databases">
        <title>Lactobacillus rhamnosus QC,genome.</title>
        <authorList>
            <person name="Yi H."/>
            <person name="Jin M."/>
        </authorList>
    </citation>
    <scope>NUCLEOTIDE SEQUENCE [LARGE SCALE GENOMIC DNA]</scope>
    <source>
        <strain evidence="2 6">QC</strain>
    </source>
</reference>
<dbReference type="Proteomes" id="UP000552935">
    <property type="component" value="Unassembled WGS sequence"/>
</dbReference>
<dbReference type="SUPFAM" id="SSF47413">
    <property type="entry name" value="lambda repressor-like DNA-binding domains"/>
    <property type="match status" value="1"/>
</dbReference>
<dbReference type="Gene3D" id="1.10.260.40">
    <property type="entry name" value="lambda repressor-like DNA-binding domains"/>
    <property type="match status" value="1"/>
</dbReference>
<dbReference type="CDD" id="cd00093">
    <property type="entry name" value="HTH_XRE"/>
    <property type="match status" value="1"/>
</dbReference>
<feature type="domain" description="HTH cro/C1-type" evidence="1">
    <location>
        <begin position="10"/>
        <end position="62"/>
    </location>
</feature>
<evidence type="ECO:0000313" key="2">
    <source>
        <dbReference type="EMBL" id="NVO88585.1"/>
    </source>
</evidence>
<protein>
    <submittedName>
        <fullName evidence="2">Helix-turn-helix domain-containing protein</fullName>
    </submittedName>
    <submittedName>
        <fullName evidence="4">Rgg/GadR/MutR family transcriptional regulator</fullName>
    </submittedName>
</protein>